<protein>
    <recommendedName>
        <fullName evidence="2">Gypsy retrotransposon integrase 1</fullName>
    </recommendedName>
</protein>
<reference evidence="1" key="2">
    <citation type="submission" date="2016-06" db="EMBL/GenBank/DDBJ databases">
        <title>The genome of a short-lived fish provides insights into sex chromosome evolution and the genetic control of aging.</title>
        <authorList>
            <person name="Reichwald K."/>
            <person name="Felder M."/>
            <person name="Petzold A."/>
            <person name="Koch P."/>
            <person name="Groth M."/>
            <person name="Platzer M."/>
        </authorList>
    </citation>
    <scope>NUCLEOTIDE SEQUENCE</scope>
    <source>
        <tissue evidence="1">Brain</tissue>
    </source>
</reference>
<name>A0A1A8CP94_NOTKA</name>
<organism evidence="1">
    <name type="scientific">Nothobranchius kadleci</name>
    <name type="common">African annual killifish</name>
    <dbReference type="NCBI Taxonomy" id="1051664"/>
    <lineage>
        <taxon>Eukaryota</taxon>
        <taxon>Metazoa</taxon>
        <taxon>Chordata</taxon>
        <taxon>Craniata</taxon>
        <taxon>Vertebrata</taxon>
        <taxon>Euteleostomi</taxon>
        <taxon>Actinopterygii</taxon>
        <taxon>Neopterygii</taxon>
        <taxon>Teleostei</taxon>
        <taxon>Neoteleostei</taxon>
        <taxon>Acanthomorphata</taxon>
        <taxon>Ovalentaria</taxon>
        <taxon>Atherinomorphae</taxon>
        <taxon>Cyprinodontiformes</taxon>
        <taxon>Nothobranchiidae</taxon>
        <taxon>Nothobranchius</taxon>
    </lineage>
</organism>
<dbReference type="InterPro" id="IPR032567">
    <property type="entry name" value="RTL1-rel"/>
</dbReference>
<proteinExistence type="predicted"/>
<accession>A0A1A8CP94</accession>
<dbReference type="AlphaFoldDB" id="A0A1A8CP94"/>
<gene>
    <name evidence="1" type="primary">Nfu_g_1_023877</name>
</gene>
<reference evidence="1" key="1">
    <citation type="submission" date="2016-05" db="EMBL/GenBank/DDBJ databases">
        <authorList>
            <person name="Lavstsen T."/>
            <person name="Jespersen J.S."/>
        </authorList>
    </citation>
    <scope>NUCLEOTIDE SEQUENCE</scope>
    <source>
        <tissue evidence="1">Brain</tissue>
    </source>
</reference>
<dbReference type="CDD" id="cd00303">
    <property type="entry name" value="retropepsin_like"/>
    <property type="match status" value="1"/>
</dbReference>
<evidence type="ECO:0000313" key="1">
    <source>
        <dbReference type="EMBL" id="SBP81597.1"/>
    </source>
</evidence>
<dbReference type="SUPFAM" id="SSF50630">
    <property type="entry name" value="Acid proteases"/>
    <property type="match status" value="1"/>
</dbReference>
<dbReference type="Gene3D" id="2.40.70.10">
    <property type="entry name" value="Acid Proteases"/>
    <property type="match status" value="1"/>
</dbReference>
<feature type="non-terminal residue" evidence="1">
    <location>
        <position position="104"/>
    </location>
</feature>
<dbReference type="InterPro" id="IPR021109">
    <property type="entry name" value="Peptidase_aspartic_dom_sf"/>
</dbReference>
<dbReference type="PANTHER" id="PTHR15503:SF36">
    <property type="entry name" value="RETROTRANSPOSON GAG-LIKE PROTEIN 5"/>
    <property type="match status" value="1"/>
</dbReference>
<dbReference type="EMBL" id="HADZ01017656">
    <property type="protein sequence ID" value="SBP81597.1"/>
    <property type="molecule type" value="Transcribed_RNA"/>
</dbReference>
<sequence>MNCVVSFNHKTFSAVALVDSGCERNILDQVVVQQLEIPTVLLSTPLRASSLDSCSLTTITHQTVPINLLVSGNHHEVISFFVFPSPQSPVVLGHEWLTTHNPQI</sequence>
<dbReference type="PANTHER" id="PTHR15503">
    <property type="entry name" value="LDOC1 RELATED"/>
    <property type="match status" value="1"/>
</dbReference>
<evidence type="ECO:0008006" key="2">
    <source>
        <dbReference type="Google" id="ProtNLM"/>
    </source>
</evidence>